<keyword evidence="3 4" id="KW-0732">Signal</keyword>
<dbReference type="RefSeq" id="WP_218840027.1">
    <property type="nucleotide sequence ID" value="NZ_OCST01000004.1"/>
</dbReference>
<sequence>MKKTYSRTALMGLLVAGLVATTGCSAVTTADGTTAGGAASISGCPEKIDSAALQPPTPVGLSPRGNAPASPDVAELTDADIAKLKTSKFKVGIAMQTADIDYTTILVRAMKRTFAENNVEVVAVTDGGWNVTKQQTDIQNMIQLKPDGILSVPTDSVGMASTYRTVSQAGIKLITLDDMPPGLEWPNEVATSSGMDQKGMGQIAMAVLAQCIPKGGTVGMVKIDIVLWAANQRDEGAIEWLKRERPDIKLKTVGVANPKDVEQKASDFVTANPDLQGLWTPWDGPGLQALAGLRGNGSNIPVTTQDLGTEFAMNVAQGTQLIGGGAQELDAQGRTHALAMIKVLLGDEMPEYIAHPALVVTKDNLTAAWKQVWGSAPPADLVKACKATAGCN</sequence>
<dbReference type="CDD" id="cd06316">
    <property type="entry name" value="PBP1_ABC_sugar_binding-like"/>
    <property type="match status" value="1"/>
</dbReference>
<evidence type="ECO:0000259" key="5">
    <source>
        <dbReference type="Pfam" id="PF13407"/>
    </source>
</evidence>
<comment type="subcellular location">
    <subcellularLocation>
        <location evidence="1">Cell envelope</location>
    </subcellularLocation>
</comment>
<proteinExistence type="inferred from homology"/>
<evidence type="ECO:0000256" key="2">
    <source>
        <dbReference type="ARBA" id="ARBA00007639"/>
    </source>
</evidence>
<feature type="signal peptide" evidence="4">
    <location>
        <begin position="1"/>
        <end position="26"/>
    </location>
</feature>
<feature type="chain" id="PRO_5011999485" evidence="4">
    <location>
        <begin position="27"/>
        <end position="392"/>
    </location>
</feature>
<dbReference type="PROSITE" id="PS51257">
    <property type="entry name" value="PROKAR_LIPOPROTEIN"/>
    <property type="match status" value="1"/>
</dbReference>
<reference evidence="6 7" key="1">
    <citation type="submission" date="2017-09" db="EMBL/GenBank/DDBJ databases">
        <authorList>
            <person name="Ehlers B."/>
            <person name="Leendertz F.H."/>
        </authorList>
    </citation>
    <scope>NUCLEOTIDE SEQUENCE [LARGE SCALE GENOMIC DNA]</scope>
    <source>
        <strain evidence="6 7">CGMCC 1.05381</strain>
    </source>
</reference>
<name>A0A2C8ZUR3_9MICO</name>
<dbReference type="InterPro" id="IPR028082">
    <property type="entry name" value="Peripla_BP_I"/>
</dbReference>
<comment type="similarity">
    <text evidence="2">Belongs to the bacterial solute-binding protein 2 family.</text>
</comment>
<accession>A0A2C8ZUR3</accession>
<dbReference type="Gene3D" id="3.40.50.2300">
    <property type="match status" value="2"/>
</dbReference>
<evidence type="ECO:0000256" key="4">
    <source>
        <dbReference type="SAM" id="SignalP"/>
    </source>
</evidence>
<dbReference type="AlphaFoldDB" id="A0A2C8ZUR3"/>
<evidence type="ECO:0000313" key="6">
    <source>
        <dbReference type="EMBL" id="SOE69495.1"/>
    </source>
</evidence>
<dbReference type="SUPFAM" id="SSF53822">
    <property type="entry name" value="Periplasmic binding protein-like I"/>
    <property type="match status" value="1"/>
</dbReference>
<evidence type="ECO:0000313" key="7">
    <source>
        <dbReference type="Proteomes" id="UP000219440"/>
    </source>
</evidence>
<evidence type="ECO:0000256" key="3">
    <source>
        <dbReference type="ARBA" id="ARBA00022729"/>
    </source>
</evidence>
<dbReference type="InterPro" id="IPR025997">
    <property type="entry name" value="SBP_2_dom"/>
</dbReference>
<evidence type="ECO:0000256" key="1">
    <source>
        <dbReference type="ARBA" id="ARBA00004196"/>
    </source>
</evidence>
<dbReference type="Pfam" id="PF13407">
    <property type="entry name" value="Peripla_BP_4"/>
    <property type="match status" value="1"/>
</dbReference>
<dbReference type="PANTHER" id="PTHR46847:SF1">
    <property type="entry name" value="D-ALLOSE-BINDING PERIPLASMIC PROTEIN-RELATED"/>
    <property type="match status" value="1"/>
</dbReference>
<dbReference type="GO" id="GO:0030313">
    <property type="term" value="C:cell envelope"/>
    <property type="evidence" value="ECO:0007669"/>
    <property type="project" value="UniProtKB-SubCell"/>
</dbReference>
<dbReference type="Proteomes" id="UP000219440">
    <property type="component" value="Unassembled WGS sequence"/>
</dbReference>
<dbReference type="EMBL" id="OCST01000004">
    <property type="protein sequence ID" value="SOE69495.1"/>
    <property type="molecule type" value="Genomic_DNA"/>
</dbReference>
<dbReference type="GO" id="GO:0030246">
    <property type="term" value="F:carbohydrate binding"/>
    <property type="evidence" value="ECO:0007669"/>
    <property type="project" value="UniProtKB-ARBA"/>
</dbReference>
<dbReference type="PANTHER" id="PTHR46847">
    <property type="entry name" value="D-ALLOSE-BINDING PERIPLASMIC PROTEIN-RELATED"/>
    <property type="match status" value="1"/>
</dbReference>
<protein>
    <submittedName>
        <fullName evidence="6">Monosaccharide ABC transporter substrate-binding protein, CUT2 family</fullName>
    </submittedName>
</protein>
<feature type="domain" description="Periplasmic binding protein" evidence="5">
    <location>
        <begin position="91"/>
        <end position="346"/>
    </location>
</feature>
<gene>
    <name evidence="6" type="ORF">SAMN06296378_1988</name>
</gene>
<keyword evidence="7" id="KW-1185">Reference proteome</keyword>
<organism evidence="6 7">
    <name type="scientific">Salinibacterium xinjiangense</name>
    <dbReference type="NCBI Taxonomy" id="386302"/>
    <lineage>
        <taxon>Bacteria</taxon>
        <taxon>Bacillati</taxon>
        <taxon>Actinomycetota</taxon>
        <taxon>Actinomycetes</taxon>
        <taxon>Micrococcales</taxon>
        <taxon>Microbacteriaceae</taxon>
        <taxon>Salinibacterium</taxon>
    </lineage>
</organism>